<sequence>MPQLHYLIVQQQLKPAENLPEVLKELAQKFQLDIYLSRQLLTGRGLSLLTKGSAETLGKISKFLQSSGVTHWLVEPSKAGFVPLRIRNLQINPDKITFGCQKKDVVFSKGATILAIFAEITGELADRSVKQLLSSHAYRGRDDIRRLEAKKIHKIILQGKPVLDLYLLDEKREVKDAVRIFPGKFDPQGLGQRATLSSRQNLEKILELAEEYAGDFHLQTDFGLVNFPGTILRREDLENPETQRQNLLSLARYGWLMADLLKAGPISPPQEEQQEESLGQTATAAILMQNQALNAAEEMADLLPLSKRIGAEIDQATTTEAESSSPATRASDPGLPPPPPAKSGIGWSKPSFWFGSAGAVLFIAIFSLSQIFENDLLNQIAYSSFASGAIPLLIATLFLWYGFYFLRMKRQIENTPTSKVRSAAMGMVEVKGQAIRRYALISPMSNTPCVFYRLTKYRRDKNNQWRISSVSSSDNVPFLLEDDTGRVEINPTGCRVSAGTKQEGSPGQIGLLRGDNDSDDKWVEEVIVDGTLIYVLGYAAVKKAGGQTMAEKKIAALRALKQNPQDLKQYDVDGDGAISAEEWDAARSTVGEQVLRESLQKQQQRRKQEEHIVIGKKKGRPLIITETHSEDSLTSRYLYYSIPLFFAAAAATAGAIYLLLKFLK</sequence>
<feature type="region of interest" description="Disordered" evidence="1">
    <location>
        <begin position="316"/>
        <end position="341"/>
    </location>
</feature>
<reference evidence="4 5" key="1">
    <citation type="submission" date="2016-10" db="EMBL/GenBank/DDBJ databases">
        <authorList>
            <person name="de Groot N.N."/>
        </authorList>
    </citation>
    <scope>NUCLEOTIDE SEQUENCE [LARGE SCALE GENOMIC DNA]</scope>
    <source>
        <strain evidence="4 5">DSM 7343</strain>
    </source>
</reference>
<keyword evidence="2" id="KW-1133">Transmembrane helix</keyword>
<evidence type="ECO:0000313" key="4">
    <source>
        <dbReference type="EMBL" id="SDZ95271.1"/>
    </source>
</evidence>
<feature type="compositionally biased region" description="Low complexity" evidence="1">
    <location>
        <begin position="316"/>
        <end position="331"/>
    </location>
</feature>
<feature type="transmembrane region" description="Helical" evidence="2">
    <location>
        <begin position="352"/>
        <end position="372"/>
    </location>
</feature>
<dbReference type="PROSITE" id="PS00018">
    <property type="entry name" value="EF_HAND_1"/>
    <property type="match status" value="1"/>
</dbReference>
<gene>
    <name evidence="4" type="ORF">SAMN05660420_00856</name>
</gene>
<protein>
    <recommendedName>
        <fullName evidence="3">EF-hand domain-containing protein</fullName>
    </recommendedName>
</protein>
<dbReference type="EMBL" id="FNQN01000002">
    <property type="protein sequence ID" value="SDZ95271.1"/>
    <property type="molecule type" value="Genomic_DNA"/>
</dbReference>
<feature type="transmembrane region" description="Helical" evidence="2">
    <location>
        <begin position="384"/>
        <end position="406"/>
    </location>
</feature>
<dbReference type="OrthoDB" id="5386209at2"/>
<dbReference type="STRING" id="37625.SAMN05660420_00856"/>
<accession>A0A1H3X8M2</accession>
<feature type="domain" description="EF-hand" evidence="3">
    <location>
        <begin position="568"/>
        <end position="593"/>
    </location>
</feature>
<dbReference type="Proteomes" id="UP000199409">
    <property type="component" value="Unassembled WGS sequence"/>
</dbReference>
<evidence type="ECO:0000259" key="3">
    <source>
        <dbReference type="PROSITE" id="PS50222"/>
    </source>
</evidence>
<evidence type="ECO:0000256" key="1">
    <source>
        <dbReference type="SAM" id="MobiDB-lite"/>
    </source>
</evidence>
<feature type="transmembrane region" description="Helical" evidence="2">
    <location>
        <begin position="637"/>
        <end position="660"/>
    </location>
</feature>
<dbReference type="AlphaFoldDB" id="A0A1H3X8M2"/>
<organism evidence="4 5">
    <name type="scientific">Desulfuromusa kysingii</name>
    <dbReference type="NCBI Taxonomy" id="37625"/>
    <lineage>
        <taxon>Bacteria</taxon>
        <taxon>Pseudomonadati</taxon>
        <taxon>Thermodesulfobacteriota</taxon>
        <taxon>Desulfuromonadia</taxon>
        <taxon>Desulfuromonadales</taxon>
        <taxon>Geopsychrobacteraceae</taxon>
        <taxon>Desulfuromusa</taxon>
    </lineage>
</organism>
<keyword evidence="5" id="KW-1185">Reference proteome</keyword>
<proteinExistence type="predicted"/>
<dbReference type="InterPro" id="IPR002048">
    <property type="entry name" value="EF_hand_dom"/>
</dbReference>
<evidence type="ECO:0000256" key="2">
    <source>
        <dbReference type="SAM" id="Phobius"/>
    </source>
</evidence>
<keyword evidence="2" id="KW-0812">Transmembrane</keyword>
<keyword evidence="2" id="KW-0472">Membrane</keyword>
<dbReference type="InterPro" id="IPR018247">
    <property type="entry name" value="EF_Hand_1_Ca_BS"/>
</dbReference>
<dbReference type="PROSITE" id="PS50222">
    <property type="entry name" value="EF_HAND_2"/>
    <property type="match status" value="1"/>
</dbReference>
<dbReference type="GO" id="GO:0005509">
    <property type="term" value="F:calcium ion binding"/>
    <property type="evidence" value="ECO:0007669"/>
    <property type="project" value="InterPro"/>
</dbReference>
<dbReference type="RefSeq" id="WP_092345065.1">
    <property type="nucleotide sequence ID" value="NZ_FNQN01000002.1"/>
</dbReference>
<evidence type="ECO:0000313" key="5">
    <source>
        <dbReference type="Proteomes" id="UP000199409"/>
    </source>
</evidence>
<name>A0A1H3X8M2_9BACT</name>